<evidence type="ECO:0000256" key="1">
    <source>
        <dbReference type="ARBA" id="ARBA00004167"/>
    </source>
</evidence>
<gene>
    <name evidence="7" type="ORF">FRUB_03419</name>
</gene>
<dbReference type="PANTHER" id="PTHR30093">
    <property type="entry name" value="GENERAL SECRETION PATHWAY PROTEIN G"/>
    <property type="match status" value="1"/>
</dbReference>
<evidence type="ECO:0000313" key="8">
    <source>
        <dbReference type="Proteomes" id="UP000214646"/>
    </source>
</evidence>
<comment type="subcellular location">
    <subcellularLocation>
        <location evidence="1">Membrane</location>
        <topology evidence="1">Single-pass membrane protein</topology>
    </subcellularLocation>
</comment>
<evidence type="ECO:0000256" key="3">
    <source>
        <dbReference type="ARBA" id="ARBA00022692"/>
    </source>
</evidence>
<keyword evidence="2" id="KW-0488">Methylation</keyword>
<dbReference type="GO" id="GO:0016020">
    <property type="term" value="C:membrane"/>
    <property type="evidence" value="ECO:0007669"/>
    <property type="project" value="UniProtKB-SubCell"/>
</dbReference>
<name>A0A225DQS3_9BACT</name>
<accession>A0A225DQS3</accession>
<evidence type="ECO:0000259" key="6">
    <source>
        <dbReference type="Pfam" id="PF07596"/>
    </source>
</evidence>
<proteinExistence type="predicted"/>
<keyword evidence="5" id="KW-0472">Membrane</keyword>
<keyword evidence="8" id="KW-1185">Reference proteome</keyword>
<evidence type="ECO:0000313" key="7">
    <source>
        <dbReference type="EMBL" id="OWK43820.1"/>
    </source>
</evidence>
<dbReference type="AlphaFoldDB" id="A0A225DQS3"/>
<dbReference type="InterPro" id="IPR011453">
    <property type="entry name" value="DUF1559"/>
</dbReference>
<keyword evidence="3" id="KW-0812">Transmembrane</keyword>
<reference evidence="8" key="1">
    <citation type="submission" date="2017-06" db="EMBL/GenBank/DDBJ databases">
        <title>Genome analysis of Fimbriiglobus ruber SP5, the first member of the order Planctomycetales with confirmed chitinolytic capability.</title>
        <authorList>
            <person name="Ravin N.V."/>
            <person name="Rakitin A.L."/>
            <person name="Ivanova A.A."/>
            <person name="Beletsky A.V."/>
            <person name="Kulichevskaya I.S."/>
            <person name="Mardanov A.V."/>
            <person name="Dedysh S.N."/>
        </authorList>
    </citation>
    <scope>NUCLEOTIDE SEQUENCE [LARGE SCALE GENOMIC DNA]</scope>
    <source>
        <strain evidence="8">SP5</strain>
    </source>
</reference>
<evidence type="ECO:0000256" key="4">
    <source>
        <dbReference type="ARBA" id="ARBA00022989"/>
    </source>
</evidence>
<dbReference type="EMBL" id="NIDE01000004">
    <property type="protein sequence ID" value="OWK43820.1"/>
    <property type="molecule type" value="Genomic_DNA"/>
</dbReference>
<organism evidence="7 8">
    <name type="scientific">Fimbriiglobus ruber</name>
    <dbReference type="NCBI Taxonomy" id="1908690"/>
    <lineage>
        <taxon>Bacteria</taxon>
        <taxon>Pseudomonadati</taxon>
        <taxon>Planctomycetota</taxon>
        <taxon>Planctomycetia</taxon>
        <taxon>Gemmatales</taxon>
        <taxon>Gemmataceae</taxon>
        <taxon>Fimbriiglobus</taxon>
    </lineage>
</organism>
<keyword evidence="4" id="KW-1133">Transmembrane helix</keyword>
<comment type="caution">
    <text evidence="7">The sequence shown here is derived from an EMBL/GenBank/DDBJ whole genome shotgun (WGS) entry which is preliminary data.</text>
</comment>
<dbReference type="Pfam" id="PF07596">
    <property type="entry name" value="SBP_bac_10"/>
    <property type="match status" value="1"/>
</dbReference>
<dbReference type="Proteomes" id="UP000214646">
    <property type="component" value="Unassembled WGS sequence"/>
</dbReference>
<protein>
    <recommendedName>
        <fullName evidence="6">DUF1559 domain-containing protein</fullName>
    </recommendedName>
</protein>
<dbReference type="PANTHER" id="PTHR30093:SF44">
    <property type="entry name" value="TYPE II SECRETION SYSTEM CORE PROTEIN G"/>
    <property type="match status" value="1"/>
</dbReference>
<sequence length="509" mass="56253">MLKSPLCEELRASLAELTPEELTASGKKFAVDPLLVERVTVVFPDAQTLMKPDPEYRPTAMSALVVVGLSKPFERAKVANGIFERVRPKVYHGRTYFFDENTWRGVLLLPDDRVFVVGAEDSLVWLIDRLEKGDLPGSLAPVRAECTKHAVYAAANLSSLKQELASLPQQFRPLTQARRATVAIDLNASIEGSLEFHYPDEAGADAGATALKTAIAMLREQVQSRGDRFRKQTEEAGQSRQLKFDEFPPHFVDVCWVGISRRVDKALQSLAVERRDTNVRIVTTLPKANTLVMGIVGITALGSNTSSAFKAVGPAIRPGEKAPAVAPEEIRLKKLGRAFDAYHAEHGHYPPAAVLGKDGTPLFSWRVALLPYLGEKELYSQFRLNEPWDSLHNKKFIEKMPAGLNMPFIYPKNYGKTNVKIVSGSGTLFDGPDAAKKPSDGSMLLALESGDDEPVWWTKPADLKYITDQAPDVFGRNPHGTCWVLLTDGSVKPLNQKTFPKLLVRPEKK</sequence>
<feature type="domain" description="DUF1559" evidence="6">
    <location>
        <begin position="331"/>
        <end position="401"/>
    </location>
</feature>
<evidence type="ECO:0000256" key="2">
    <source>
        <dbReference type="ARBA" id="ARBA00022481"/>
    </source>
</evidence>
<evidence type="ECO:0000256" key="5">
    <source>
        <dbReference type="ARBA" id="ARBA00023136"/>
    </source>
</evidence>